<evidence type="ECO:0000256" key="2">
    <source>
        <dbReference type="ARBA" id="ARBA00040158"/>
    </source>
</evidence>
<proteinExistence type="predicted"/>
<protein>
    <recommendedName>
        <fullName evidence="2">DnaJ homolog subfamily B member 9</fullName>
    </recommendedName>
    <alternativeName>
        <fullName evidence="3">Endoplasmic reticulum DNA J domain-containing protein 4</fullName>
    </alternativeName>
</protein>
<dbReference type="PANTHER" id="PTHR44360">
    <property type="entry name" value="DNAJ HOMOLOG SUBFAMILY B MEMBER 9"/>
    <property type="match status" value="1"/>
</dbReference>
<feature type="transmembrane region" description="Helical" evidence="6">
    <location>
        <begin position="12"/>
        <end position="34"/>
    </location>
</feature>
<evidence type="ECO:0000259" key="7">
    <source>
        <dbReference type="PROSITE" id="PS50076"/>
    </source>
</evidence>
<reference evidence="8" key="1">
    <citation type="submission" date="2021-04" db="EMBL/GenBank/DDBJ databases">
        <authorList>
            <person name="Tunstrom K."/>
        </authorList>
    </citation>
    <scope>NUCLEOTIDE SEQUENCE</scope>
</reference>
<evidence type="ECO:0000256" key="5">
    <source>
        <dbReference type="ARBA" id="ARBA00046365"/>
    </source>
</evidence>
<dbReference type="GO" id="GO:0051787">
    <property type="term" value="F:misfolded protein binding"/>
    <property type="evidence" value="ECO:0007669"/>
    <property type="project" value="TreeGrafter"/>
</dbReference>
<feature type="domain" description="J" evidence="7">
    <location>
        <begin position="43"/>
        <end position="103"/>
    </location>
</feature>
<accession>A0A8S3WP74</accession>
<dbReference type="InterPro" id="IPR001623">
    <property type="entry name" value="DnaJ_domain"/>
</dbReference>
<evidence type="ECO:0000256" key="6">
    <source>
        <dbReference type="SAM" id="Phobius"/>
    </source>
</evidence>
<dbReference type="CDD" id="cd06257">
    <property type="entry name" value="DnaJ"/>
    <property type="match status" value="1"/>
</dbReference>
<dbReference type="Proteomes" id="UP000691718">
    <property type="component" value="Unassembled WGS sequence"/>
</dbReference>
<dbReference type="OrthoDB" id="5810603at2759"/>
<sequence length="103" mass="12024">MVDYFYIFPNELSSLALLGISNMYPILFLFVLLIDTANLMDVTYYEILGVSKQATTQEIKQAYKKLAIKYHPDKNSNEEEQEKFIKMTEAYETLKDPEKKAQI</sequence>
<keyword evidence="6" id="KW-0472">Membrane</keyword>
<evidence type="ECO:0000313" key="8">
    <source>
        <dbReference type="EMBL" id="CAG4972297.1"/>
    </source>
</evidence>
<dbReference type="GO" id="GO:0036503">
    <property type="term" value="P:ERAD pathway"/>
    <property type="evidence" value="ECO:0007669"/>
    <property type="project" value="TreeGrafter"/>
</dbReference>
<dbReference type="InterPro" id="IPR051948">
    <property type="entry name" value="Hsp70_co-chaperone_J-domain"/>
</dbReference>
<name>A0A8S3WP74_PARAO</name>
<evidence type="ECO:0000256" key="1">
    <source>
        <dbReference type="ARBA" id="ARBA00023186"/>
    </source>
</evidence>
<dbReference type="GO" id="GO:0051087">
    <property type="term" value="F:protein-folding chaperone binding"/>
    <property type="evidence" value="ECO:0007669"/>
    <property type="project" value="TreeGrafter"/>
</dbReference>
<dbReference type="AlphaFoldDB" id="A0A8S3WP74"/>
<keyword evidence="1" id="KW-0143">Chaperone</keyword>
<dbReference type="PROSITE" id="PS50076">
    <property type="entry name" value="DNAJ_2"/>
    <property type="match status" value="1"/>
</dbReference>
<evidence type="ECO:0000256" key="4">
    <source>
        <dbReference type="ARBA" id="ARBA00045428"/>
    </source>
</evidence>
<keyword evidence="9" id="KW-1185">Reference proteome</keyword>
<gene>
    <name evidence="8" type="ORF">PAPOLLO_LOCUS8594</name>
</gene>
<comment type="caution">
    <text evidence="8">The sequence shown here is derived from an EMBL/GenBank/DDBJ whole genome shotgun (WGS) entry which is preliminary data.</text>
</comment>
<dbReference type="PANTHER" id="PTHR44360:SF1">
    <property type="entry name" value="DNAJ HOMOLOG SUBFAMILY B MEMBER 9"/>
    <property type="match status" value="1"/>
</dbReference>
<keyword evidence="6" id="KW-1133">Transmembrane helix</keyword>
<keyword evidence="6" id="KW-0812">Transmembrane</keyword>
<dbReference type="Pfam" id="PF00226">
    <property type="entry name" value="DnaJ"/>
    <property type="match status" value="1"/>
</dbReference>
<comment type="function">
    <text evidence="4">Co-chaperone for Hsp70 protein HSPA5/BiP that acts as a key repressor of the ERN1/IRE1-mediated unfolded protein response (UPR). J domain-containing co-chaperones stimulate the ATPase activity of Hsp70 proteins and are required for efficient substrate recognition by Hsp70 proteins. In the unstressed endoplasmic reticulum, interacts with the luminal region of ERN1/IRE1 and selectively recruits HSPA5/BiP: HSPA5/BiP disrupts the dimerization of the active ERN1/IRE1 luminal region, thereby inactivating ERN1/IRE1. Also involved in endoplasmic reticulum-associated degradation (ERAD) of misfolded proteins. Required for survival of B-cell progenitors and normal antibody production.</text>
</comment>
<dbReference type="SMART" id="SM00271">
    <property type="entry name" value="DnaJ"/>
    <property type="match status" value="1"/>
</dbReference>
<evidence type="ECO:0000313" key="9">
    <source>
        <dbReference type="Proteomes" id="UP000691718"/>
    </source>
</evidence>
<evidence type="ECO:0000256" key="3">
    <source>
        <dbReference type="ARBA" id="ARBA00041533"/>
    </source>
</evidence>
<dbReference type="GO" id="GO:0005783">
    <property type="term" value="C:endoplasmic reticulum"/>
    <property type="evidence" value="ECO:0007669"/>
    <property type="project" value="TreeGrafter"/>
</dbReference>
<dbReference type="EMBL" id="CAJQZP010000610">
    <property type="protein sequence ID" value="CAG4972297.1"/>
    <property type="molecule type" value="Genomic_DNA"/>
</dbReference>
<comment type="subunit">
    <text evidence="5">Interacts with HSPA5/BiP; interaction is direct. Interacts with ERN1/IRE1 (via the luminal region). Interacts with DERL1.</text>
</comment>
<organism evidence="8 9">
    <name type="scientific">Parnassius apollo</name>
    <name type="common">Apollo butterfly</name>
    <name type="synonym">Papilio apollo</name>
    <dbReference type="NCBI Taxonomy" id="110799"/>
    <lineage>
        <taxon>Eukaryota</taxon>
        <taxon>Metazoa</taxon>
        <taxon>Ecdysozoa</taxon>
        <taxon>Arthropoda</taxon>
        <taxon>Hexapoda</taxon>
        <taxon>Insecta</taxon>
        <taxon>Pterygota</taxon>
        <taxon>Neoptera</taxon>
        <taxon>Endopterygota</taxon>
        <taxon>Lepidoptera</taxon>
        <taxon>Glossata</taxon>
        <taxon>Ditrysia</taxon>
        <taxon>Papilionoidea</taxon>
        <taxon>Papilionidae</taxon>
        <taxon>Parnassiinae</taxon>
        <taxon>Parnassini</taxon>
        <taxon>Parnassius</taxon>
        <taxon>Parnassius</taxon>
    </lineage>
</organism>